<dbReference type="EMBL" id="JBJJXE010000023">
    <property type="protein sequence ID" value="MFL1733090.1"/>
    <property type="molecule type" value="Genomic_DNA"/>
</dbReference>
<proteinExistence type="predicted"/>
<dbReference type="RefSeq" id="WP_407069581.1">
    <property type="nucleotide sequence ID" value="NZ_JBJJXE010000023.1"/>
</dbReference>
<comment type="caution">
    <text evidence="1">The sequence shown here is derived from an EMBL/GenBank/DDBJ whole genome shotgun (WGS) entry which is preliminary data.</text>
</comment>
<keyword evidence="2" id="KW-1185">Reference proteome</keyword>
<reference evidence="1 2" key="1">
    <citation type="submission" date="2024-11" db="EMBL/GenBank/DDBJ databases">
        <title>First Report of Moraxella oculi in Brazil in an Infectious Bovine Keratoconjunctivitis Outbreak.</title>
        <authorList>
            <person name="Carvalho C.V."/>
            <person name="Domingues R."/>
            <person name="Coutinho C."/>
            <person name="Honorio N.T.B.S."/>
            <person name="Faza D.R.L.R."/>
            <person name="Carvalho W.A."/>
            <person name="Machado A.B.F."/>
            <person name="Martins M.F."/>
            <person name="Gaspar E.B."/>
        </authorList>
    </citation>
    <scope>NUCLEOTIDE SEQUENCE [LARGE SCALE GENOMIC DNA]</scope>
    <source>
        <strain evidence="1 2">2117LE</strain>
    </source>
</reference>
<name>A0ABW8U8B4_9GAMM</name>
<evidence type="ECO:0000313" key="1">
    <source>
        <dbReference type="EMBL" id="MFL1733090.1"/>
    </source>
</evidence>
<protein>
    <submittedName>
        <fullName evidence="1">Uncharacterized protein</fullName>
    </submittedName>
</protein>
<dbReference type="Proteomes" id="UP001624684">
    <property type="component" value="Unassembled WGS sequence"/>
</dbReference>
<evidence type="ECO:0000313" key="2">
    <source>
        <dbReference type="Proteomes" id="UP001624684"/>
    </source>
</evidence>
<accession>A0ABW8U8B4</accession>
<sequence length="48" mass="5157">MMPSDGFVIAQSLSHRWPGQAHATKPSQQAHTKTLITTAHTAIISNTS</sequence>
<organism evidence="1 2">
    <name type="scientific">Moraxella oculi</name>
    <dbReference type="NCBI Taxonomy" id="2940516"/>
    <lineage>
        <taxon>Bacteria</taxon>
        <taxon>Pseudomonadati</taxon>
        <taxon>Pseudomonadota</taxon>
        <taxon>Gammaproteobacteria</taxon>
        <taxon>Moraxellales</taxon>
        <taxon>Moraxellaceae</taxon>
        <taxon>Moraxella</taxon>
    </lineage>
</organism>
<gene>
    <name evidence="1" type="ORF">ACJHVH_08875</name>
</gene>